<dbReference type="InterPro" id="IPR006640">
    <property type="entry name" value="SprT-like_domain"/>
</dbReference>
<dbReference type="InParanoid" id="Q01QV8"/>
<dbReference type="AlphaFoldDB" id="Q01QV8"/>
<dbReference type="GO" id="GO:0006950">
    <property type="term" value="P:response to stress"/>
    <property type="evidence" value="ECO:0007669"/>
    <property type="project" value="UniProtKB-ARBA"/>
</dbReference>
<name>Q01QV8_SOLUE</name>
<dbReference type="HOGENOM" id="CLU_1212676_0_0_0"/>
<dbReference type="eggNOG" id="COG1451">
    <property type="taxonomic scope" value="Bacteria"/>
</dbReference>
<evidence type="ECO:0000313" key="2">
    <source>
        <dbReference type="EMBL" id="ABJ87962.1"/>
    </source>
</evidence>
<dbReference type="KEGG" id="sus:Acid_7049"/>
<proteinExistence type="predicted"/>
<dbReference type="EMBL" id="CP000473">
    <property type="protein sequence ID" value="ABJ87962.1"/>
    <property type="molecule type" value="Genomic_DNA"/>
</dbReference>
<dbReference type="STRING" id="234267.Acid_7049"/>
<feature type="domain" description="SprT-like" evidence="1">
    <location>
        <begin position="130"/>
        <end position="223"/>
    </location>
</feature>
<dbReference type="OrthoDB" id="9796628at2"/>
<sequence>MGLGLQSSLFFESPEEIYARVFRELKPRTALPELRVEFCRFANADNFIRLENGALHVRMSDLLAGAPAPVLEALAHILLGKLYRKETPRIYAHRYRLYLNRRDMRRQAHLVRQIRGRKFISGPQGTHFNLEEIFERLNAAYFDGMLGRPQLGWSRGASRSMLGHFDPSHNAIIISRIFDRAGVAALALEYVMFHEMLHLRFPVDHAGARRRVHTKEFREAEKKFPRLTEAKELLKRL</sequence>
<reference evidence="2" key="1">
    <citation type="submission" date="2006-10" db="EMBL/GenBank/DDBJ databases">
        <title>Complete sequence of Solibacter usitatus Ellin6076.</title>
        <authorList>
            <consortium name="US DOE Joint Genome Institute"/>
            <person name="Copeland A."/>
            <person name="Lucas S."/>
            <person name="Lapidus A."/>
            <person name="Barry K."/>
            <person name="Detter J.C."/>
            <person name="Glavina del Rio T."/>
            <person name="Hammon N."/>
            <person name="Israni S."/>
            <person name="Dalin E."/>
            <person name="Tice H."/>
            <person name="Pitluck S."/>
            <person name="Thompson L.S."/>
            <person name="Brettin T."/>
            <person name="Bruce D."/>
            <person name="Han C."/>
            <person name="Tapia R."/>
            <person name="Gilna P."/>
            <person name="Schmutz J."/>
            <person name="Larimer F."/>
            <person name="Land M."/>
            <person name="Hauser L."/>
            <person name="Kyrpides N."/>
            <person name="Mikhailova N."/>
            <person name="Janssen P.H."/>
            <person name="Kuske C.R."/>
            <person name="Richardson P."/>
        </authorList>
    </citation>
    <scope>NUCLEOTIDE SEQUENCE</scope>
    <source>
        <strain evidence="2">Ellin6076</strain>
    </source>
</reference>
<organism evidence="2">
    <name type="scientific">Solibacter usitatus (strain Ellin6076)</name>
    <dbReference type="NCBI Taxonomy" id="234267"/>
    <lineage>
        <taxon>Bacteria</taxon>
        <taxon>Pseudomonadati</taxon>
        <taxon>Acidobacteriota</taxon>
        <taxon>Terriglobia</taxon>
        <taxon>Bryobacterales</taxon>
        <taxon>Solibacteraceae</taxon>
        <taxon>Candidatus Solibacter</taxon>
    </lineage>
</organism>
<evidence type="ECO:0000259" key="1">
    <source>
        <dbReference type="Pfam" id="PF10263"/>
    </source>
</evidence>
<gene>
    <name evidence="2" type="ordered locus">Acid_7049</name>
</gene>
<protein>
    <recommendedName>
        <fullName evidence="1">SprT-like domain-containing protein</fullName>
    </recommendedName>
</protein>
<dbReference type="Pfam" id="PF10263">
    <property type="entry name" value="SprT-like"/>
    <property type="match status" value="1"/>
</dbReference>
<accession>Q01QV8</accession>